<name>A0AAF0ZTE0_SOLVR</name>
<sequence length="57" mass="6776">MQIFKSCRCNLRLSPTDRRATHDPNWWSVDHHLQPSPERPRKNNLSPDPRQDLRTIG</sequence>
<evidence type="ECO:0000256" key="1">
    <source>
        <dbReference type="SAM" id="MobiDB-lite"/>
    </source>
</evidence>
<reference evidence="2" key="1">
    <citation type="submission" date="2023-08" db="EMBL/GenBank/DDBJ databases">
        <title>A de novo genome assembly of Solanum verrucosum Schlechtendal, a Mexican diploid species geographically isolated from the other diploid A-genome species in potato relatives.</title>
        <authorList>
            <person name="Hosaka K."/>
        </authorList>
    </citation>
    <scope>NUCLEOTIDE SEQUENCE</scope>
    <source>
        <tissue evidence="2">Young leaves</tissue>
    </source>
</reference>
<proteinExistence type="predicted"/>
<feature type="compositionally biased region" description="Basic and acidic residues" evidence="1">
    <location>
        <begin position="29"/>
        <end position="41"/>
    </location>
</feature>
<gene>
    <name evidence="2" type="ORF">MTR67_045017</name>
</gene>
<evidence type="ECO:0000313" key="3">
    <source>
        <dbReference type="Proteomes" id="UP001234989"/>
    </source>
</evidence>
<accession>A0AAF0ZTE0</accession>
<evidence type="ECO:0000313" key="2">
    <source>
        <dbReference type="EMBL" id="WMV51632.1"/>
    </source>
</evidence>
<dbReference type="EMBL" id="CP133621">
    <property type="protein sequence ID" value="WMV51632.1"/>
    <property type="molecule type" value="Genomic_DNA"/>
</dbReference>
<keyword evidence="3" id="KW-1185">Reference proteome</keyword>
<feature type="region of interest" description="Disordered" evidence="1">
    <location>
        <begin position="14"/>
        <end position="57"/>
    </location>
</feature>
<dbReference type="AlphaFoldDB" id="A0AAF0ZTE0"/>
<organism evidence="2 3">
    <name type="scientific">Solanum verrucosum</name>
    <dbReference type="NCBI Taxonomy" id="315347"/>
    <lineage>
        <taxon>Eukaryota</taxon>
        <taxon>Viridiplantae</taxon>
        <taxon>Streptophyta</taxon>
        <taxon>Embryophyta</taxon>
        <taxon>Tracheophyta</taxon>
        <taxon>Spermatophyta</taxon>
        <taxon>Magnoliopsida</taxon>
        <taxon>eudicotyledons</taxon>
        <taxon>Gunneridae</taxon>
        <taxon>Pentapetalae</taxon>
        <taxon>asterids</taxon>
        <taxon>lamiids</taxon>
        <taxon>Solanales</taxon>
        <taxon>Solanaceae</taxon>
        <taxon>Solanoideae</taxon>
        <taxon>Solaneae</taxon>
        <taxon>Solanum</taxon>
    </lineage>
</organism>
<dbReference type="Proteomes" id="UP001234989">
    <property type="component" value="Chromosome 10"/>
</dbReference>
<protein>
    <submittedName>
        <fullName evidence="2">Uncharacterized protein</fullName>
    </submittedName>
</protein>